<comment type="caution">
    <text evidence="1">The sequence shown here is derived from an EMBL/GenBank/DDBJ whole genome shotgun (WGS) entry which is preliminary data.</text>
</comment>
<keyword evidence="2" id="KW-1185">Reference proteome</keyword>
<sequence>MEIEYVEDRTLGLDDKERTYLLPKCPACGKYPTYNMNPCPYCGEFLEYPEEIEVSK</sequence>
<accession>A0ABT4D6E0</accession>
<evidence type="ECO:0000313" key="2">
    <source>
        <dbReference type="Proteomes" id="UP001144612"/>
    </source>
</evidence>
<reference evidence="1" key="1">
    <citation type="submission" date="2022-12" db="EMBL/GenBank/DDBJ databases">
        <title>Clostridium sp. nov., isolated from industrial wastewater.</title>
        <authorList>
            <person name="Jiayan W."/>
        </authorList>
    </citation>
    <scope>NUCLEOTIDE SEQUENCE</scope>
    <source>
        <strain evidence="1">ZC22-4</strain>
    </source>
</reference>
<protein>
    <submittedName>
        <fullName evidence="1">Uncharacterized protein</fullName>
    </submittedName>
</protein>
<dbReference type="RefSeq" id="WP_268060267.1">
    <property type="nucleotide sequence ID" value="NZ_JAPQFJ010000003.1"/>
</dbReference>
<dbReference type="EMBL" id="JAPQFJ010000003">
    <property type="protein sequence ID" value="MCY6957865.1"/>
    <property type="molecule type" value="Genomic_DNA"/>
</dbReference>
<name>A0ABT4D6E0_9CLOT</name>
<evidence type="ECO:0000313" key="1">
    <source>
        <dbReference type="EMBL" id="MCY6957865.1"/>
    </source>
</evidence>
<dbReference type="Proteomes" id="UP001144612">
    <property type="component" value="Unassembled WGS sequence"/>
</dbReference>
<gene>
    <name evidence="1" type="ORF">OW729_04510</name>
</gene>
<organism evidence="1 2">
    <name type="scientific">Clostridium brassicae</name>
    <dbReference type="NCBI Taxonomy" id="2999072"/>
    <lineage>
        <taxon>Bacteria</taxon>
        <taxon>Bacillati</taxon>
        <taxon>Bacillota</taxon>
        <taxon>Clostridia</taxon>
        <taxon>Eubacteriales</taxon>
        <taxon>Clostridiaceae</taxon>
        <taxon>Clostridium</taxon>
    </lineage>
</organism>
<proteinExistence type="predicted"/>